<organism evidence="2">
    <name type="scientific">Nonomuraea gerenzanensis</name>
    <dbReference type="NCBI Taxonomy" id="93944"/>
    <lineage>
        <taxon>Bacteria</taxon>
        <taxon>Bacillati</taxon>
        <taxon>Actinomycetota</taxon>
        <taxon>Actinomycetes</taxon>
        <taxon>Streptosporangiales</taxon>
        <taxon>Streptosporangiaceae</taxon>
        <taxon>Nonomuraea</taxon>
    </lineage>
</organism>
<name>A0A1M4EDX7_9ACTN</name>
<sequence>MRKNLHQATARTSRLRTALASCGVTALAVLASLSVPAAAAPQHGTATELQRARAACPSGHVCIYPDTTSNGNPDTYFRYGAHNLRNVFGDRLIINNQTGGAGFRLCAAYGGQNCGTRNGPGHYVVNLSPVNSIMLEP</sequence>
<evidence type="ECO:0000313" key="2">
    <source>
        <dbReference type="EMBL" id="SBO96974.1"/>
    </source>
</evidence>
<dbReference type="EMBL" id="LT559118">
    <property type="protein sequence ID" value="SBO96974.1"/>
    <property type="molecule type" value="Genomic_DNA"/>
</dbReference>
<evidence type="ECO:0008006" key="3">
    <source>
        <dbReference type="Google" id="ProtNLM"/>
    </source>
</evidence>
<feature type="signal peptide" evidence="1">
    <location>
        <begin position="1"/>
        <end position="39"/>
    </location>
</feature>
<keyword evidence="1" id="KW-0732">Signal</keyword>
<feature type="chain" id="PRO_5012002170" description="Peptidase inhibitor family I36" evidence="1">
    <location>
        <begin position="40"/>
        <end position="137"/>
    </location>
</feature>
<gene>
    <name evidence="2" type="ORF">BN4615_P6490</name>
</gene>
<dbReference type="AlphaFoldDB" id="A0A1M4EDX7"/>
<proteinExistence type="predicted"/>
<protein>
    <recommendedName>
        <fullName evidence="3">Peptidase inhibitor family I36</fullName>
    </recommendedName>
</protein>
<reference evidence="2" key="1">
    <citation type="submission" date="2016-04" db="EMBL/GenBank/DDBJ databases">
        <authorList>
            <person name="Evans L.H."/>
            <person name="Alamgir A."/>
            <person name="Owens N."/>
            <person name="Weber N.D."/>
            <person name="Virtaneva K."/>
            <person name="Barbian K."/>
            <person name="Babar A."/>
            <person name="Rosenke K."/>
        </authorList>
    </citation>
    <scope>NUCLEOTIDE SEQUENCE</scope>
    <source>
        <strain evidence="2">Nono1</strain>
    </source>
</reference>
<dbReference type="RefSeq" id="WP_225265761.1">
    <property type="nucleotide sequence ID" value="NZ_CP084058.1"/>
</dbReference>
<accession>A0A1M4EDX7</accession>
<evidence type="ECO:0000256" key="1">
    <source>
        <dbReference type="SAM" id="SignalP"/>
    </source>
</evidence>